<dbReference type="InterPro" id="IPR051682">
    <property type="entry name" value="Mito_Persulfide_Diox"/>
</dbReference>
<dbReference type="SMART" id="SM00849">
    <property type="entry name" value="Lactamase_B"/>
    <property type="match status" value="1"/>
</dbReference>
<dbReference type="Proteomes" id="UP000058599">
    <property type="component" value="Chromosome"/>
</dbReference>
<dbReference type="GO" id="GO:0006749">
    <property type="term" value="P:glutathione metabolic process"/>
    <property type="evidence" value="ECO:0007669"/>
    <property type="project" value="InterPro"/>
</dbReference>
<dbReference type="InterPro" id="IPR036866">
    <property type="entry name" value="RibonucZ/Hydroxyglut_hydro"/>
</dbReference>
<dbReference type="InterPro" id="IPR001279">
    <property type="entry name" value="Metallo-B-lactamas"/>
</dbReference>
<keyword evidence="1" id="KW-0479">Metal-binding</keyword>
<name>A0AA86GFT0_9SPHN</name>
<gene>
    <name evidence="3" type="primary">blh</name>
    <name evidence="3" type="ORF">SGRAN_0111</name>
</gene>
<keyword evidence="4" id="KW-1185">Reference proteome</keyword>
<dbReference type="AlphaFoldDB" id="A0AA86GFT0"/>
<dbReference type="CDD" id="cd07724">
    <property type="entry name" value="POD-like_MBL-fold"/>
    <property type="match status" value="1"/>
</dbReference>
<dbReference type="GO" id="GO:0046872">
    <property type="term" value="F:metal ion binding"/>
    <property type="evidence" value="ECO:0007669"/>
    <property type="project" value="UniProtKB-KW"/>
</dbReference>
<dbReference type="GO" id="GO:0070813">
    <property type="term" value="P:hydrogen sulfide metabolic process"/>
    <property type="evidence" value="ECO:0007669"/>
    <property type="project" value="TreeGrafter"/>
</dbReference>
<dbReference type="PANTHER" id="PTHR43084:SF1">
    <property type="entry name" value="PERSULFIDE DIOXYGENASE ETHE1, MITOCHONDRIAL"/>
    <property type="match status" value="1"/>
</dbReference>
<accession>A0AA86GFT0</accession>
<evidence type="ECO:0000313" key="3">
    <source>
        <dbReference type="EMBL" id="AMG72509.1"/>
    </source>
</evidence>
<dbReference type="PANTHER" id="PTHR43084">
    <property type="entry name" value="PERSULFIDE DIOXYGENASE ETHE1"/>
    <property type="match status" value="1"/>
</dbReference>
<keyword evidence="3" id="KW-0378">Hydrolase</keyword>
<dbReference type="InterPro" id="IPR044528">
    <property type="entry name" value="POD-like_MBL-fold"/>
</dbReference>
<reference evidence="3 4" key="1">
    <citation type="journal article" date="2016" name="BMC Genomics">
        <title>Genomic analysis of the nitrate-respiring Sphingopyxis granuli (formerly Sphingomonas macrogoltabida) strain TFA.</title>
        <authorList>
            <person name="Garcia-Romero I."/>
            <person name="Perez-Pulido A.J."/>
            <person name="Gonzalez-Flores Y.E."/>
            <person name="Reyes-Ramirez F."/>
            <person name="Santero E."/>
            <person name="Floriano B."/>
        </authorList>
    </citation>
    <scope>NUCLEOTIDE SEQUENCE [LARGE SCALE GENOMIC DNA]</scope>
    <source>
        <strain evidence="3 4">TFA</strain>
    </source>
</reference>
<dbReference type="SUPFAM" id="SSF56281">
    <property type="entry name" value="Metallo-hydrolase/oxidoreductase"/>
    <property type="match status" value="1"/>
</dbReference>
<protein>
    <submittedName>
        <fullName evidence="3">Beta-lactamase hydrolase-like protein</fullName>
        <ecNumber evidence="3">3.1.2.6</ecNumber>
    </submittedName>
</protein>
<dbReference type="Gene3D" id="3.60.15.10">
    <property type="entry name" value="Ribonuclease Z/Hydroxyacylglutathione hydrolase-like"/>
    <property type="match status" value="1"/>
</dbReference>
<dbReference type="EMBL" id="CP012199">
    <property type="protein sequence ID" value="AMG72509.1"/>
    <property type="molecule type" value="Genomic_DNA"/>
</dbReference>
<dbReference type="KEGG" id="sgi:SGRAN_0111"/>
<evidence type="ECO:0000313" key="4">
    <source>
        <dbReference type="Proteomes" id="UP000058599"/>
    </source>
</evidence>
<dbReference type="EC" id="3.1.2.6" evidence="3"/>
<dbReference type="GO" id="GO:0050313">
    <property type="term" value="F:sulfur dioxygenase activity"/>
    <property type="evidence" value="ECO:0007669"/>
    <property type="project" value="InterPro"/>
</dbReference>
<dbReference type="GO" id="GO:0004416">
    <property type="term" value="F:hydroxyacylglutathione hydrolase activity"/>
    <property type="evidence" value="ECO:0007669"/>
    <property type="project" value="UniProtKB-EC"/>
</dbReference>
<dbReference type="Pfam" id="PF00753">
    <property type="entry name" value="Lactamase_B"/>
    <property type="match status" value="1"/>
</dbReference>
<organism evidence="3 4">
    <name type="scientific">Sphingopyxis granuli</name>
    <dbReference type="NCBI Taxonomy" id="267128"/>
    <lineage>
        <taxon>Bacteria</taxon>
        <taxon>Pseudomonadati</taxon>
        <taxon>Pseudomonadota</taxon>
        <taxon>Alphaproteobacteria</taxon>
        <taxon>Sphingomonadales</taxon>
        <taxon>Sphingomonadaceae</taxon>
        <taxon>Sphingopyxis</taxon>
    </lineage>
</organism>
<dbReference type="RefSeq" id="WP_067179787.1">
    <property type="nucleotide sequence ID" value="NZ_CP012199.1"/>
</dbReference>
<evidence type="ECO:0000256" key="1">
    <source>
        <dbReference type="ARBA" id="ARBA00022723"/>
    </source>
</evidence>
<sequence length="315" mass="34819">MEEDRAAWTLAADVPLAAARHQLLSIAKDTAAVRGFFDPETSTISYLVHDRRTKRGAVIDSVLDYDAAAGRTSTASAEAIMEYVRAEGIAIDWLLETHAHADHLSAAAWIKERLGGAIAIGEHIRDVQAVFGDIFNAGPEFRRDGSDFDRLWSDGDRFAIGELPVTVLHVPGHTPACVAYVIGDVVFVGDTMFMPDYGSARADFPGGDAVFLFRSLRRILELPGDTPLFMCHDYLTAERQEHRWQTTVAEQRAANVHARDGISEDEFVARRRARDTELAMPRLLLPSIQVNMRAGRLPPAEDNGVAYLKIPIDRL</sequence>
<evidence type="ECO:0000259" key="2">
    <source>
        <dbReference type="SMART" id="SM00849"/>
    </source>
</evidence>
<feature type="domain" description="Metallo-beta-lactamase" evidence="2">
    <location>
        <begin position="42"/>
        <end position="232"/>
    </location>
</feature>
<proteinExistence type="predicted"/>